<gene>
    <name evidence="1" type="ORF">Kpho01_73260</name>
</gene>
<evidence type="ECO:0000313" key="1">
    <source>
        <dbReference type="EMBL" id="GLW59316.1"/>
    </source>
</evidence>
<reference evidence="1" key="1">
    <citation type="submission" date="2023-02" db="EMBL/GenBank/DDBJ databases">
        <title>Kitasatospora phosalacinea NBRC 14362.</title>
        <authorList>
            <person name="Ichikawa N."/>
            <person name="Sato H."/>
            <person name="Tonouchi N."/>
        </authorList>
    </citation>
    <scope>NUCLEOTIDE SEQUENCE</scope>
    <source>
        <strain evidence="1">NBRC 14362</strain>
    </source>
</reference>
<dbReference type="Proteomes" id="UP001165143">
    <property type="component" value="Unassembled WGS sequence"/>
</dbReference>
<organism evidence="1 2">
    <name type="scientific">Kitasatospora phosalacinea</name>
    <dbReference type="NCBI Taxonomy" id="2065"/>
    <lineage>
        <taxon>Bacteria</taxon>
        <taxon>Bacillati</taxon>
        <taxon>Actinomycetota</taxon>
        <taxon>Actinomycetes</taxon>
        <taxon>Kitasatosporales</taxon>
        <taxon>Streptomycetaceae</taxon>
        <taxon>Kitasatospora</taxon>
    </lineage>
</organism>
<dbReference type="OrthoDB" id="4294801at2"/>
<dbReference type="AlphaFoldDB" id="A0A9W6PQJ2"/>
<evidence type="ECO:0000313" key="2">
    <source>
        <dbReference type="Proteomes" id="UP001165143"/>
    </source>
</evidence>
<name>A0A9W6PQJ2_9ACTN</name>
<dbReference type="RefSeq" id="WP_158715316.1">
    <property type="nucleotide sequence ID" value="NZ_BSRX01000075.1"/>
</dbReference>
<proteinExistence type="predicted"/>
<protein>
    <submittedName>
        <fullName evidence="1">Uncharacterized protein</fullName>
    </submittedName>
</protein>
<sequence length="152" mass="16634">MNSPDPNEPLPVMAKSDAQAWAQKMTEYMAQAAGITLDADSITPFFSNCEGKNGEVANDGRYTLAYDVTSVLSRPQHLDAIRKIKASLEKDGFTITSYRETWQDQPNVLLYAKHDEGRYFIDVSSGAASDRLTLSVATRCLMPPSASSAGQH</sequence>
<comment type="caution">
    <text evidence="1">The sequence shown here is derived from an EMBL/GenBank/DDBJ whole genome shotgun (WGS) entry which is preliminary data.</text>
</comment>
<dbReference type="EMBL" id="BSRX01000075">
    <property type="protein sequence ID" value="GLW59316.1"/>
    <property type="molecule type" value="Genomic_DNA"/>
</dbReference>
<accession>A0A9W6PQJ2</accession>